<evidence type="ECO:0000256" key="1">
    <source>
        <dbReference type="SAM" id="MobiDB-lite"/>
    </source>
</evidence>
<proteinExistence type="predicted"/>
<name>A0A5N5PYX6_PANHP</name>
<evidence type="ECO:0000313" key="3">
    <source>
        <dbReference type="Proteomes" id="UP000327468"/>
    </source>
</evidence>
<reference evidence="2 3" key="1">
    <citation type="submission" date="2019-06" db="EMBL/GenBank/DDBJ databases">
        <title>A chromosome-scale genome assembly of the striped catfish, Pangasianodon hypophthalmus.</title>
        <authorList>
            <person name="Wen M."/>
            <person name="Zahm M."/>
            <person name="Roques C."/>
            <person name="Cabau C."/>
            <person name="Klopp C."/>
            <person name="Donnadieu C."/>
            <person name="Jouanno E."/>
            <person name="Avarre J.-C."/>
            <person name="Campet M."/>
            <person name="Ha T.T.T."/>
            <person name="Dugue R."/>
            <person name="Lampietro C."/>
            <person name="Louis A."/>
            <person name="Herpin A."/>
            <person name="Echchiki A."/>
            <person name="Berthelot C."/>
            <person name="Parey E."/>
            <person name="Roest-Crollius H."/>
            <person name="Braasch I."/>
            <person name="Postlethwait J."/>
            <person name="Bobe J."/>
            <person name="Montfort J."/>
            <person name="Bouchez O."/>
            <person name="Begum T."/>
            <person name="Schartl M."/>
            <person name="Guiguen Y."/>
        </authorList>
    </citation>
    <scope>NUCLEOTIDE SEQUENCE [LARGE SCALE GENOMIC DNA]</scope>
    <source>
        <strain evidence="2 3">Indonesia</strain>
        <tissue evidence="2">Blood</tissue>
    </source>
</reference>
<dbReference type="EMBL" id="VFJC01000003">
    <property type="protein sequence ID" value="KAB5584066.1"/>
    <property type="molecule type" value="Genomic_DNA"/>
</dbReference>
<protein>
    <submittedName>
        <fullName evidence="2">Uncharacterized protein</fullName>
    </submittedName>
</protein>
<evidence type="ECO:0000313" key="2">
    <source>
        <dbReference type="EMBL" id="KAB5584066.1"/>
    </source>
</evidence>
<dbReference type="AlphaFoldDB" id="A0A5N5PYX6"/>
<accession>A0A5N5PYX6</accession>
<keyword evidence="3" id="KW-1185">Reference proteome</keyword>
<organism evidence="2 3">
    <name type="scientific">Pangasianodon hypophthalmus</name>
    <name type="common">Striped catfish</name>
    <name type="synonym">Helicophagus hypophthalmus</name>
    <dbReference type="NCBI Taxonomy" id="310915"/>
    <lineage>
        <taxon>Eukaryota</taxon>
        <taxon>Metazoa</taxon>
        <taxon>Chordata</taxon>
        <taxon>Craniata</taxon>
        <taxon>Vertebrata</taxon>
        <taxon>Euteleostomi</taxon>
        <taxon>Actinopterygii</taxon>
        <taxon>Neopterygii</taxon>
        <taxon>Teleostei</taxon>
        <taxon>Ostariophysi</taxon>
        <taxon>Siluriformes</taxon>
        <taxon>Pangasiidae</taxon>
        <taxon>Pangasianodon</taxon>
    </lineage>
</organism>
<gene>
    <name evidence="2" type="ORF">PHYPO_G00103150</name>
</gene>
<dbReference type="Proteomes" id="UP000327468">
    <property type="component" value="Chromosome 2"/>
</dbReference>
<sequence length="111" mass="12325">MIKQSAWASKAPPRRSPKPRPLQQRGCARSTGASLTKPGSLTRLRYGPPPSLHCGRAAVSHDSVNGEWTKWKVLGARERFSTTSAGQRNSFFFAFSSLFFLDSIPRWGISF</sequence>
<comment type="caution">
    <text evidence="2">The sequence shown here is derived from an EMBL/GenBank/DDBJ whole genome shotgun (WGS) entry which is preliminary data.</text>
</comment>
<feature type="region of interest" description="Disordered" evidence="1">
    <location>
        <begin position="1"/>
        <end position="42"/>
    </location>
</feature>